<dbReference type="EMBL" id="JAZDUE010000006">
    <property type="protein sequence ID" value="MEE4023072.1"/>
    <property type="molecule type" value="Genomic_DNA"/>
</dbReference>
<protein>
    <submittedName>
        <fullName evidence="2">Oxygenase MpaB family protein</fullName>
        <ecNumber evidence="2">1.-.-.-</ecNumber>
    </submittedName>
</protein>
<evidence type="ECO:0000259" key="1">
    <source>
        <dbReference type="Pfam" id="PF09995"/>
    </source>
</evidence>
<dbReference type="InterPro" id="IPR037473">
    <property type="entry name" value="Lcp-like"/>
</dbReference>
<dbReference type="GO" id="GO:0016491">
    <property type="term" value="F:oxidoreductase activity"/>
    <property type="evidence" value="ECO:0007669"/>
    <property type="project" value="UniProtKB-KW"/>
</dbReference>
<dbReference type="RefSeq" id="WP_330504354.1">
    <property type="nucleotide sequence ID" value="NZ_JAZDUE010000006.1"/>
</dbReference>
<comment type="caution">
    <text evidence="2">The sequence shown here is derived from an EMBL/GenBank/DDBJ whole genome shotgun (WGS) entry which is preliminary data.</text>
</comment>
<dbReference type="PANTHER" id="PTHR37539:SF1">
    <property type="entry name" value="ER-BOUND OXYGENASE MPAB_MPAB'_RUBBER OXYGENASE CATALYTIC DOMAIN-CONTAINING PROTEIN"/>
    <property type="match status" value="1"/>
</dbReference>
<keyword evidence="2" id="KW-0560">Oxidoreductase</keyword>
<name>A0ABU7MRW9_9ACTN</name>
<gene>
    <name evidence="2" type="ORF">V1Y59_08295</name>
</gene>
<dbReference type="Proteomes" id="UP001335729">
    <property type="component" value="Unassembled WGS sequence"/>
</dbReference>
<evidence type="ECO:0000313" key="2">
    <source>
        <dbReference type="EMBL" id="MEE4023072.1"/>
    </source>
</evidence>
<evidence type="ECO:0000313" key="3">
    <source>
        <dbReference type="Proteomes" id="UP001335729"/>
    </source>
</evidence>
<sequence length="422" mass="46827">MTKCEQSDRDRWFILADPRRAERARAARLLHPPHLVDLAVGGLCEHDELASALLDEFDRLPATHGRHLLEAALDDGLDAIADAPSRVRELVAELITPPSWVDQDLFDRGAAMWWRISMVNSVAMLAALVSAYQYGDLVKPLVMNGRFRQMGARRFEETARWTIAAAAPGAMLPRSEGFRETVRLRMLHATIGRNFAASGRWNELAWGAPVNMTAASLTNIGFFLAPLRGLQLAGVPLSDDDCHAMAHQWSAIGSMLGLPDRLLPDSVEWADEFRLAAFAVLDEPDDSSREMVASLRENVISPAAAFPEFIEIRAGASMRRVSSRALMAMSRPFIEQHVSRETADLLGVPNGPLTHWIKLARPFVKMREAVRRTGLLGSDLEIGERQRRAFGRRLDLMGAAHRPARVDDMPTPAQLRADPQSL</sequence>
<keyword evidence="3" id="KW-1185">Reference proteome</keyword>
<feature type="domain" description="ER-bound oxygenase mpaB/mpaB'/Rubber oxygenase catalytic" evidence="1">
    <location>
        <begin position="116"/>
        <end position="349"/>
    </location>
</feature>
<dbReference type="PANTHER" id="PTHR37539">
    <property type="entry name" value="SECRETED PROTEIN-RELATED"/>
    <property type="match status" value="1"/>
</dbReference>
<dbReference type="InterPro" id="IPR018713">
    <property type="entry name" value="MPAB/Lcp_cat_dom"/>
</dbReference>
<organism evidence="2 3">
    <name type="scientific">Gordonia prachuapensis</name>
    <dbReference type="NCBI Taxonomy" id="3115651"/>
    <lineage>
        <taxon>Bacteria</taxon>
        <taxon>Bacillati</taxon>
        <taxon>Actinomycetota</taxon>
        <taxon>Actinomycetes</taxon>
        <taxon>Mycobacteriales</taxon>
        <taxon>Gordoniaceae</taxon>
        <taxon>Gordonia</taxon>
    </lineage>
</organism>
<reference evidence="2 3" key="1">
    <citation type="submission" date="2024-01" db="EMBL/GenBank/DDBJ databases">
        <title>Draft genome sequence of Gordonia sp. PKS22-38.</title>
        <authorList>
            <person name="Suphannarot A."/>
            <person name="Mingma R."/>
        </authorList>
    </citation>
    <scope>NUCLEOTIDE SEQUENCE [LARGE SCALE GENOMIC DNA]</scope>
    <source>
        <strain evidence="2 3">PKS22-38</strain>
    </source>
</reference>
<dbReference type="Pfam" id="PF09995">
    <property type="entry name" value="MPAB_Lcp_cat"/>
    <property type="match status" value="1"/>
</dbReference>
<proteinExistence type="predicted"/>
<accession>A0ABU7MRW9</accession>
<dbReference type="EC" id="1.-.-.-" evidence="2"/>